<evidence type="ECO:0000256" key="1">
    <source>
        <dbReference type="ARBA" id="ARBA00022679"/>
    </source>
</evidence>
<evidence type="ECO:0000259" key="2">
    <source>
        <dbReference type="Pfam" id="PF00534"/>
    </source>
</evidence>
<comment type="caution">
    <text evidence="4">The sequence shown here is derived from an EMBL/GenBank/DDBJ whole genome shotgun (WGS) entry which is preliminary data.</text>
</comment>
<dbReference type="InterPro" id="IPR001296">
    <property type="entry name" value="Glyco_trans_1"/>
</dbReference>
<dbReference type="InterPro" id="IPR028098">
    <property type="entry name" value="Glyco_trans_4-like_N"/>
</dbReference>
<evidence type="ECO:0000313" key="4">
    <source>
        <dbReference type="EMBL" id="RCX00376.1"/>
    </source>
</evidence>
<name>A0A368ZW79_9GAMM</name>
<dbReference type="PANTHER" id="PTHR46401">
    <property type="entry name" value="GLYCOSYLTRANSFERASE WBBK-RELATED"/>
    <property type="match status" value="1"/>
</dbReference>
<proteinExistence type="predicted"/>
<keyword evidence="4" id="KW-0328">Glycosyltransferase</keyword>
<dbReference type="Pfam" id="PF00534">
    <property type="entry name" value="Glycos_transf_1"/>
    <property type="match status" value="1"/>
</dbReference>
<dbReference type="GO" id="GO:0009103">
    <property type="term" value="P:lipopolysaccharide biosynthetic process"/>
    <property type="evidence" value="ECO:0007669"/>
    <property type="project" value="TreeGrafter"/>
</dbReference>
<dbReference type="EMBL" id="QPJQ01000023">
    <property type="protein sequence ID" value="RCX00376.1"/>
    <property type="molecule type" value="Genomic_DNA"/>
</dbReference>
<dbReference type="GO" id="GO:0016757">
    <property type="term" value="F:glycosyltransferase activity"/>
    <property type="evidence" value="ECO:0007669"/>
    <property type="project" value="UniProtKB-KW"/>
</dbReference>
<gene>
    <name evidence="4" type="ORF">DFP77_12325</name>
</gene>
<reference evidence="4 5" key="1">
    <citation type="submission" date="2018-07" db="EMBL/GenBank/DDBJ databases">
        <title>Genomic Encyclopedia of Type Strains, Phase III (KMG-III): the genomes of soil and plant-associated and newly described type strains.</title>
        <authorList>
            <person name="Whitman W."/>
        </authorList>
    </citation>
    <scope>NUCLEOTIDE SEQUENCE [LARGE SCALE GENOMIC DNA]</scope>
    <source>
        <strain evidence="4 5">CECT 7731</strain>
    </source>
</reference>
<accession>A0A368ZW79</accession>
<dbReference type="Proteomes" id="UP000253506">
    <property type="component" value="Unassembled WGS sequence"/>
</dbReference>
<dbReference type="OrthoDB" id="9795746at2"/>
<sequence>MKIIVNLNAIKRPLTGIGYYTKNILQELIDTGHDVVGIRHARLLRGKEISKFLGDIDKSKVDNTGSIKKYFVETLRNVPGTYFLKHMILSFILNKRLKVLSKSGYIYFEPSFVPIKYPGKTITTIHDLSFVSHPDFHPEERVRYLKKMLVRTLQVSDHILVDSNFIKDELCSLYPSYAAKVSTLYLGADKSFSHLKLDSDVEYLKSVQLLENQYVLCVGTLEPRKNLARLIDGYSNLSNELRDRYPLVLVGSVGWKNNELDTKLKKLRAKGQVIVSGYVSDTQLKCLYRSAAVFVYPSLYEGFGLPVIEAMSSGTPVITSDLGATKEVAGNCAELVDPFSVDDISSGLKNLLSSEVVREKYKKNGLKRIEDFSWKKCSNDLINIIESI</sequence>
<organism evidence="4 5">
    <name type="scientific">Marinomonas foliarum</name>
    <dbReference type="NCBI Taxonomy" id="491950"/>
    <lineage>
        <taxon>Bacteria</taxon>
        <taxon>Pseudomonadati</taxon>
        <taxon>Pseudomonadota</taxon>
        <taxon>Gammaproteobacteria</taxon>
        <taxon>Oceanospirillales</taxon>
        <taxon>Oceanospirillaceae</taxon>
        <taxon>Marinomonas</taxon>
    </lineage>
</organism>
<dbReference type="CDD" id="cd03809">
    <property type="entry name" value="GT4_MtfB-like"/>
    <property type="match status" value="1"/>
</dbReference>
<evidence type="ECO:0000259" key="3">
    <source>
        <dbReference type="Pfam" id="PF13439"/>
    </source>
</evidence>
<evidence type="ECO:0000313" key="5">
    <source>
        <dbReference type="Proteomes" id="UP000253506"/>
    </source>
</evidence>
<dbReference type="Pfam" id="PF13439">
    <property type="entry name" value="Glyco_transf_4"/>
    <property type="match status" value="1"/>
</dbReference>
<dbReference type="FunFam" id="3.40.50.2000:FF:000119">
    <property type="entry name" value="Glycosyl transferase group 1"/>
    <property type="match status" value="1"/>
</dbReference>
<dbReference type="Gene3D" id="3.40.50.2000">
    <property type="entry name" value="Glycogen Phosphorylase B"/>
    <property type="match status" value="2"/>
</dbReference>
<dbReference type="RefSeq" id="WP_114412574.1">
    <property type="nucleotide sequence ID" value="NZ_QPJQ01000023.1"/>
</dbReference>
<dbReference type="PANTHER" id="PTHR46401:SF2">
    <property type="entry name" value="GLYCOSYLTRANSFERASE WBBK-RELATED"/>
    <property type="match status" value="1"/>
</dbReference>
<protein>
    <submittedName>
        <fullName evidence="4">Alpha-1,3-rhamnosyl/mannosyltransferase</fullName>
    </submittedName>
</protein>
<keyword evidence="1 4" id="KW-0808">Transferase</keyword>
<dbReference type="AlphaFoldDB" id="A0A368ZW79"/>
<dbReference type="SUPFAM" id="SSF53756">
    <property type="entry name" value="UDP-Glycosyltransferase/glycogen phosphorylase"/>
    <property type="match status" value="1"/>
</dbReference>
<feature type="domain" description="Glycosyl transferase family 1" evidence="2">
    <location>
        <begin position="211"/>
        <end position="367"/>
    </location>
</feature>
<feature type="domain" description="Glycosyltransferase subfamily 4-like N-terminal" evidence="3">
    <location>
        <begin position="16"/>
        <end position="190"/>
    </location>
</feature>